<reference evidence="9" key="1">
    <citation type="submission" date="2020-09" db="EMBL/GenBank/DDBJ databases">
        <title>Novel species in genus Aeromicrobium.</title>
        <authorList>
            <person name="Zhang G."/>
        </authorList>
    </citation>
    <scope>NUCLEOTIDE SEQUENCE</scope>
    <source>
        <strain evidence="9">Zg-636</strain>
    </source>
</reference>
<feature type="transmembrane region" description="Helical" evidence="7">
    <location>
        <begin position="371"/>
        <end position="388"/>
    </location>
</feature>
<evidence type="ECO:0000256" key="2">
    <source>
        <dbReference type="ARBA" id="ARBA00010157"/>
    </source>
</evidence>
<sequence length="702" mass="74036">MNRQAAGWITHRWAKWVVLVVMLLFIGALGSFASKLTSVQDNDVAAWLPDDAESTQVIKKAGAFYDEESVPAIVMLSSSERLGPQDLAAAQAVSREIAALEDVPLGEITPPIPSRDGQAIELVVPMTLDDDSWEKLPDWIDEIRDASESGIADTDLQVDIGGPAALSADQAESFAGIDGILLLSAVGVVVVMLLLTYRSPILWLIPLFCGLMSVFASQGLVYLLAKYGGLTVNGQSAGILSVLVLGAGIDYALLVVARYREELRRYEDRHEAMAHALHRAAPAIIASGGTVVIGLLCLLFAQMNSTAGLGPVGAAGIAVSLLIMLVLLPALLVIFGRWVFWPFIPHFGDPERTDRGFWSGVGRRIAKAPRVVWVVTTLVLVALSFGVVKLDATGLSNEEAFTSTPDSVIAEERIAEHFPAGAGDPVQVISTADGAPQVRSALASVEGVDPATVTPPRTKGDVSYIEATLSVPSDSSAAQDAIEDIRDAVGAVDGADALVGGNTALNLDVQQASAADNRLIIPIILVVVLLVLMILLRSVAAPVILLVTVVLSFAAALGISALVFRYVFDFAGADSSFPLFAFVFLVALGIDYNIFLMTRVREEALVHGTRRGALIGLAATGGVITSAGLVLAGTFSALATLPVVFLAELGFAVAIGVLLDTIIVRSVLVTALNLDIGRRIWWPSALWRTDGQRAENSSASTA</sequence>
<dbReference type="PROSITE" id="PS50156">
    <property type="entry name" value="SSD"/>
    <property type="match status" value="1"/>
</dbReference>
<comment type="subcellular location">
    <subcellularLocation>
        <location evidence="1">Cell membrane</location>
        <topology evidence="1">Multi-pass membrane protein</topology>
    </subcellularLocation>
</comment>
<dbReference type="RefSeq" id="WP_187768924.1">
    <property type="nucleotide sequence ID" value="NZ_JACTVM010000001.1"/>
</dbReference>
<evidence type="ECO:0000259" key="8">
    <source>
        <dbReference type="PROSITE" id="PS50156"/>
    </source>
</evidence>
<evidence type="ECO:0000256" key="3">
    <source>
        <dbReference type="ARBA" id="ARBA00022475"/>
    </source>
</evidence>
<dbReference type="InterPro" id="IPR000731">
    <property type="entry name" value="SSD"/>
</dbReference>
<feature type="transmembrane region" description="Helical" evidence="7">
    <location>
        <begin position="519"/>
        <end position="536"/>
    </location>
</feature>
<feature type="transmembrane region" description="Helical" evidence="7">
    <location>
        <begin position="174"/>
        <end position="195"/>
    </location>
</feature>
<feature type="domain" description="SSD" evidence="8">
    <location>
        <begin position="210"/>
        <end position="334"/>
    </location>
</feature>
<comment type="caution">
    <text evidence="9">The sequence shown here is derived from an EMBL/GenBank/DDBJ whole genome shotgun (WGS) entry which is preliminary data.</text>
</comment>
<dbReference type="PANTHER" id="PTHR33406">
    <property type="entry name" value="MEMBRANE PROTEIN MJ1562-RELATED"/>
    <property type="match status" value="1"/>
</dbReference>
<dbReference type="SUPFAM" id="SSF82866">
    <property type="entry name" value="Multidrug efflux transporter AcrB transmembrane domain"/>
    <property type="match status" value="2"/>
</dbReference>
<evidence type="ECO:0000313" key="10">
    <source>
        <dbReference type="Proteomes" id="UP000620591"/>
    </source>
</evidence>
<evidence type="ECO:0000256" key="6">
    <source>
        <dbReference type="ARBA" id="ARBA00023136"/>
    </source>
</evidence>
<evidence type="ECO:0000313" key="9">
    <source>
        <dbReference type="EMBL" id="MBC9225904.1"/>
    </source>
</evidence>
<evidence type="ECO:0000256" key="4">
    <source>
        <dbReference type="ARBA" id="ARBA00022692"/>
    </source>
</evidence>
<feature type="transmembrane region" description="Helical" evidence="7">
    <location>
        <begin position="651"/>
        <end position="674"/>
    </location>
</feature>
<evidence type="ECO:0000256" key="1">
    <source>
        <dbReference type="ARBA" id="ARBA00004651"/>
    </source>
</evidence>
<dbReference type="Gene3D" id="1.20.1640.10">
    <property type="entry name" value="Multidrug efflux transporter AcrB transmembrane domain"/>
    <property type="match status" value="2"/>
</dbReference>
<dbReference type="PANTHER" id="PTHR33406:SF6">
    <property type="entry name" value="MEMBRANE PROTEIN YDGH-RELATED"/>
    <property type="match status" value="1"/>
</dbReference>
<feature type="transmembrane region" description="Helical" evidence="7">
    <location>
        <begin position="313"/>
        <end position="335"/>
    </location>
</feature>
<feature type="transmembrane region" description="Helical" evidence="7">
    <location>
        <begin position="543"/>
        <end position="567"/>
    </location>
</feature>
<protein>
    <submittedName>
        <fullName evidence="9">MMPL family transporter</fullName>
    </submittedName>
</protein>
<feature type="transmembrane region" description="Helical" evidence="7">
    <location>
        <begin position="280"/>
        <end position="301"/>
    </location>
</feature>
<evidence type="ECO:0000256" key="7">
    <source>
        <dbReference type="SAM" id="Phobius"/>
    </source>
</evidence>
<comment type="similarity">
    <text evidence="2">Belongs to the resistance-nodulation-cell division (RND) (TC 2.A.6) family. MmpL subfamily.</text>
</comment>
<dbReference type="Pfam" id="PF03176">
    <property type="entry name" value="MMPL"/>
    <property type="match status" value="2"/>
</dbReference>
<feature type="transmembrane region" description="Helical" evidence="7">
    <location>
        <begin position="612"/>
        <end position="645"/>
    </location>
</feature>
<evidence type="ECO:0000256" key="5">
    <source>
        <dbReference type="ARBA" id="ARBA00022989"/>
    </source>
</evidence>
<dbReference type="Proteomes" id="UP000620591">
    <property type="component" value="Unassembled WGS sequence"/>
</dbReference>
<keyword evidence="5 7" id="KW-1133">Transmembrane helix</keyword>
<keyword evidence="4 7" id="KW-0812">Transmembrane</keyword>
<name>A0A8I0EUQ7_9ACTN</name>
<dbReference type="EMBL" id="JACTVM010000001">
    <property type="protein sequence ID" value="MBC9225904.1"/>
    <property type="molecule type" value="Genomic_DNA"/>
</dbReference>
<gene>
    <name evidence="9" type="ORF">IBG24_06220</name>
</gene>
<proteinExistence type="inferred from homology"/>
<dbReference type="GO" id="GO:0005886">
    <property type="term" value="C:plasma membrane"/>
    <property type="evidence" value="ECO:0007669"/>
    <property type="project" value="UniProtKB-SubCell"/>
</dbReference>
<feature type="transmembrane region" description="Helical" evidence="7">
    <location>
        <begin position="202"/>
        <end position="225"/>
    </location>
</feature>
<dbReference type="AlphaFoldDB" id="A0A8I0EUQ7"/>
<feature type="transmembrane region" description="Helical" evidence="7">
    <location>
        <begin position="579"/>
        <end position="600"/>
    </location>
</feature>
<organism evidence="9 10">
    <name type="scientific">Aeromicrobium senzhongii</name>
    <dbReference type="NCBI Taxonomy" id="2663859"/>
    <lineage>
        <taxon>Bacteria</taxon>
        <taxon>Bacillati</taxon>
        <taxon>Actinomycetota</taxon>
        <taxon>Actinomycetes</taxon>
        <taxon>Propionibacteriales</taxon>
        <taxon>Nocardioidaceae</taxon>
        <taxon>Aeromicrobium</taxon>
    </lineage>
</organism>
<dbReference type="InterPro" id="IPR050545">
    <property type="entry name" value="Mycobact_MmpL"/>
</dbReference>
<keyword evidence="6 7" id="KW-0472">Membrane</keyword>
<accession>A0A8I0EUQ7</accession>
<keyword evidence="3" id="KW-1003">Cell membrane</keyword>
<feature type="transmembrane region" description="Helical" evidence="7">
    <location>
        <begin position="237"/>
        <end position="259"/>
    </location>
</feature>
<dbReference type="InterPro" id="IPR004869">
    <property type="entry name" value="MMPL_dom"/>
</dbReference>